<dbReference type="PROSITE" id="PS51318">
    <property type="entry name" value="TAT"/>
    <property type="match status" value="1"/>
</dbReference>
<reference evidence="2" key="1">
    <citation type="submission" date="2019-12" db="EMBL/GenBank/DDBJ databases">
        <title>Whole-genome sequence of Halomicrobium mukohataei pws1.</title>
        <authorList>
            <person name="Verma D.K."/>
            <person name="Gopal K."/>
            <person name="Prasad E.S."/>
        </authorList>
    </citation>
    <scope>NUCLEOTIDE SEQUENCE</scope>
    <source>
        <strain evidence="2">Pws1</strain>
    </source>
</reference>
<organism evidence="2 3">
    <name type="scientific">Halomicrobium mukohataei</name>
    <dbReference type="NCBI Taxonomy" id="57705"/>
    <lineage>
        <taxon>Archaea</taxon>
        <taxon>Methanobacteriati</taxon>
        <taxon>Methanobacteriota</taxon>
        <taxon>Stenosarchaea group</taxon>
        <taxon>Halobacteria</taxon>
        <taxon>Halobacteriales</taxon>
        <taxon>Haloarculaceae</taxon>
        <taxon>Halomicrobium</taxon>
    </lineage>
</organism>
<dbReference type="OrthoDB" id="247704at2157"/>
<feature type="region of interest" description="Disordered" evidence="1">
    <location>
        <begin position="332"/>
        <end position="362"/>
    </location>
</feature>
<accession>A0A847U2C8</accession>
<comment type="caution">
    <text evidence="2">The sequence shown here is derived from an EMBL/GenBank/DDBJ whole genome shotgun (WGS) entry which is preliminary data.</text>
</comment>
<feature type="compositionally biased region" description="Low complexity" evidence="1">
    <location>
        <begin position="339"/>
        <end position="348"/>
    </location>
</feature>
<evidence type="ECO:0000313" key="2">
    <source>
        <dbReference type="EMBL" id="NLV09803.1"/>
    </source>
</evidence>
<dbReference type="AlphaFoldDB" id="A0A847U2C8"/>
<name>A0A847U2C8_9EURY</name>
<feature type="region of interest" description="Disordered" evidence="1">
    <location>
        <begin position="1"/>
        <end position="20"/>
    </location>
</feature>
<evidence type="ECO:0000313" key="3">
    <source>
        <dbReference type="Proteomes" id="UP000608662"/>
    </source>
</evidence>
<dbReference type="InterPro" id="IPR006311">
    <property type="entry name" value="TAT_signal"/>
</dbReference>
<proteinExistence type="predicted"/>
<gene>
    <name evidence="2" type="ORF">GOC74_07655</name>
</gene>
<dbReference type="RefSeq" id="WP_170093600.1">
    <property type="nucleotide sequence ID" value="NZ_WOYG01000001.1"/>
</dbReference>
<protein>
    <submittedName>
        <fullName evidence="2">Uncharacterized protein</fullName>
    </submittedName>
</protein>
<evidence type="ECO:0000256" key="1">
    <source>
        <dbReference type="SAM" id="MobiDB-lite"/>
    </source>
</evidence>
<dbReference type="EMBL" id="WOYG01000001">
    <property type="protein sequence ID" value="NLV09803.1"/>
    <property type="molecule type" value="Genomic_DNA"/>
</dbReference>
<sequence length="464" mass="48433">MGNNSGGNPESNGESDGSTRRAFLGVTLGGALVGPAGVAGTATAQVSDSQFTIGCDYVEVTDSTGIDAVRVAFEDGSFVQSSNGVSLDDGEPVRYGSPGRIVDSVTINGTQTVDNPDPCQRRHRATTFTATSVHVPVGEFVLSGGVPSVLTSRVRLHFVDGTTETKQSYSEDGVGDTDDFPELSGIRDTDGMDAVPNVYRGSGQHAGKTIEAIEIETDQDYRRHYLRSDVAEAATLGTETPQERCVEVVGASQGDVSYELTATGPIRPTTINDRIGAGDNDTISRNDDGTWTVSGFTGNTGYGDSFVVNGAITEIRQTGGDGDYVVREMERRVVSQSTDAVDSSPDGASDGGGADGSGDEPTTHEVAVVATEQGEVRYEFTVDGSVERAVDVADDLVAEDNDTITDSGDGTVTVSGYTGNPGYGDTFLVTGDLTAFERTGGDAAFRIELDGETVTADELVERLS</sequence>
<dbReference type="Proteomes" id="UP000608662">
    <property type="component" value="Unassembled WGS sequence"/>
</dbReference>